<dbReference type="Gene3D" id="2.60.200.20">
    <property type="match status" value="2"/>
</dbReference>
<dbReference type="InterPro" id="IPR000253">
    <property type="entry name" value="FHA_dom"/>
</dbReference>
<dbReference type="SMART" id="SM00240">
    <property type="entry name" value="FHA"/>
    <property type="match status" value="2"/>
</dbReference>
<name>A0ABV8V0K7_9GAMM</name>
<keyword evidence="2" id="KW-1133">Transmembrane helix</keyword>
<evidence type="ECO:0000256" key="1">
    <source>
        <dbReference type="SAM" id="MobiDB-lite"/>
    </source>
</evidence>
<protein>
    <submittedName>
        <fullName evidence="4">FHA domain-containing protein</fullName>
    </submittedName>
</protein>
<dbReference type="RefSeq" id="WP_290264401.1">
    <property type="nucleotide sequence ID" value="NZ_JAUFQG010000006.1"/>
</dbReference>
<proteinExistence type="predicted"/>
<gene>
    <name evidence="4" type="ORF">ACFOX3_00105</name>
</gene>
<feature type="transmembrane region" description="Helical" evidence="2">
    <location>
        <begin position="293"/>
        <end position="311"/>
    </location>
</feature>
<dbReference type="PROSITE" id="PS50006">
    <property type="entry name" value="FHA_DOMAIN"/>
    <property type="match status" value="2"/>
</dbReference>
<organism evidence="4 5">
    <name type="scientific">Simiduia curdlanivorans</name>
    <dbReference type="NCBI Taxonomy" id="1492769"/>
    <lineage>
        <taxon>Bacteria</taxon>
        <taxon>Pseudomonadati</taxon>
        <taxon>Pseudomonadota</taxon>
        <taxon>Gammaproteobacteria</taxon>
        <taxon>Cellvibrionales</taxon>
        <taxon>Cellvibrionaceae</taxon>
        <taxon>Simiduia</taxon>
    </lineage>
</organism>
<keyword evidence="2" id="KW-0812">Transmembrane</keyword>
<dbReference type="SUPFAM" id="SSF49879">
    <property type="entry name" value="SMAD/FHA domain"/>
    <property type="match status" value="2"/>
</dbReference>
<dbReference type="PANTHER" id="PTHR23308">
    <property type="entry name" value="NUCLEAR INHIBITOR OF PROTEIN PHOSPHATASE-1"/>
    <property type="match status" value="1"/>
</dbReference>
<comment type="caution">
    <text evidence="4">The sequence shown here is derived from an EMBL/GenBank/DDBJ whole genome shotgun (WGS) entry which is preliminary data.</text>
</comment>
<dbReference type="InterPro" id="IPR008984">
    <property type="entry name" value="SMAD_FHA_dom_sf"/>
</dbReference>
<dbReference type="InterPro" id="IPR050923">
    <property type="entry name" value="Cell_Proc_Reg/RNA_Proc"/>
</dbReference>
<dbReference type="CDD" id="cd00060">
    <property type="entry name" value="FHA"/>
    <property type="match status" value="2"/>
</dbReference>
<dbReference type="EMBL" id="JBHSCX010000001">
    <property type="protein sequence ID" value="MFC4360678.1"/>
    <property type="molecule type" value="Genomic_DNA"/>
</dbReference>
<keyword evidence="2" id="KW-0472">Membrane</keyword>
<accession>A0ABV8V0K7</accession>
<evidence type="ECO:0000256" key="2">
    <source>
        <dbReference type="SAM" id="Phobius"/>
    </source>
</evidence>
<evidence type="ECO:0000313" key="5">
    <source>
        <dbReference type="Proteomes" id="UP001595840"/>
    </source>
</evidence>
<dbReference type="Proteomes" id="UP001595840">
    <property type="component" value="Unassembled WGS sequence"/>
</dbReference>
<evidence type="ECO:0000259" key="3">
    <source>
        <dbReference type="PROSITE" id="PS50006"/>
    </source>
</evidence>
<reference evidence="5" key="1">
    <citation type="journal article" date="2019" name="Int. J. Syst. Evol. Microbiol.">
        <title>The Global Catalogue of Microorganisms (GCM) 10K type strain sequencing project: providing services to taxonomists for standard genome sequencing and annotation.</title>
        <authorList>
            <consortium name="The Broad Institute Genomics Platform"/>
            <consortium name="The Broad Institute Genome Sequencing Center for Infectious Disease"/>
            <person name="Wu L."/>
            <person name="Ma J."/>
        </authorList>
    </citation>
    <scope>NUCLEOTIDE SEQUENCE [LARGE SCALE GENOMIC DNA]</scope>
    <source>
        <strain evidence="5">CECT 8570</strain>
    </source>
</reference>
<feature type="region of interest" description="Disordered" evidence="1">
    <location>
        <begin position="106"/>
        <end position="127"/>
    </location>
</feature>
<sequence length="312" mass="33257">MNTTTYNCQLISVADKQSFAVTQEMIVGRGDQCDLIIKLGQTSRKHARLSPGAEGLWVEDLQSSNGTFVDGKAVIGKVLAKHGSLLKFDTVCYNVVFESQHDNDISGDDTTVVGDKSEDESAKRASTLPPSWAMEREQAVDGTQILGASGIAGLQANQATKVEKVSIATLVGLSAPIEGKRFILKPDVDADAAEWSIGRGEASFVCIDHPSVSSNHAQLISDGNRWKLVDLVSANGTFVNGNKGLTTFLKSGDKVCFGQVECQILLPIEVQARQSTTVKREATTKKTSPLKPLLIGATLLAAIAVVLALAFK</sequence>
<evidence type="ECO:0000313" key="4">
    <source>
        <dbReference type="EMBL" id="MFC4360678.1"/>
    </source>
</evidence>
<keyword evidence="5" id="KW-1185">Reference proteome</keyword>
<feature type="domain" description="FHA" evidence="3">
    <location>
        <begin position="25"/>
        <end position="74"/>
    </location>
</feature>
<feature type="domain" description="FHA" evidence="3">
    <location>
        <begin position="195"/>
        <end position="244"/>
    </location>
</feature>
<dbReference type="Pfam" id="PF00498">
    <property type="entry name" value="FHA"/>
    <property type="match status" value="2"/>
</dbReference>